<organism evidence="2 4">
    <name type="scientific">Halalkalicoccus jeotgali (strain DSM 18796 / CECT 7217 / JCM 14584 / KCTC 4019 / B3)</name>
    <dbReference type="NCBI Taxonomy" id="795797"/>
    <lineage>
        <taxon>Archaea</taxon>
        <taxon>Methanobacteriati</taxon>
        <taxon>Methanobacteriota</taxon>
        <taxon>Stenosarchaea group</taxon>
        <taxon>Halobacteria</taxon>
        <taxon>Halobacteriales</taxon>
        <taxon>Halococcaceae</taxon>
        <taxon>Halalkalicoccus</taxon>
    </lineage>
</organism>
<feature type="transmembrane region" description="Helical" evidence="1">
    <location>
        <begin position="142"/>
        <end position="164"/>
    </location>
</feature>
<dbReference type="PANTHER" id="PTHR40042:SF1">
    <property type="entry name" value="DUF1405 DOMAIN-CONTAINING PROTEIN"/>
    <property type="match status" value="1"/>
</dbReference>
<dbReference type="AlphaFoldDB" id="D8JAA4"/>
<dbReference type="PATRIC" id="fig|795797.18.peg.1231"/>
<dbReference type="eggNOG" id="arCOG02940">
    <property type="taxonomic scope" value="Archaea"/>
</dbReference>
<dbReference type="Proteomes" id="UP000000390">
    <property type="component" value="Chromosome"/>
</dbReference>
<dbReference type="STRING" id="795797.HacjB3_06175"/>
<feature type="transmembrane region" description="Helical" evidence="1">
    <location>
        <begin position="184"/>
        <end position="211"/>
    </location>
</feature>
<dbReference type="RefSeq" id="WP_008414827.1">
    <property type="nucleotide sequence ID" value="NC_014297.1"/>
</dbReference>
<keyword evidence="5" id="KW-1185">Reference proteome</keyword>
<evidence type="ECO:0008006" key="6">
    <source>
        <dbReference type="Google" id="ProtNLM"/>
    </source>
</evidence>
<dbReference type="GeneID" id="9419040"/>
<dbReference type="PANTHER" id="PTHR40042">
    <property type="entry name" value="HYPOTHETICAL MEMBRANE SPANNING PROTEIN"/>
    <property type="match status" value="1"/>
</dbReference>
<feature type="transmembrane region" description="Helical" evidence="1">
    <location>
        <begin position="24"/>
        <end position="43"/>
    </location>
</feature>
<dbReference type="OrthoDB" id="160626at2157"/>
<dbReference type="KEGG" id="hje:HacjB3_06175"/>
<evidence type="ECO:0000313" key="4">
    <source>
        <dbReference type="Proteomes" id="UP000000390"/>
    </source>
</evidence>
<name>D8JAA4_HALJB</name>
<evidence type="ECO:0000313" key="2">
    <source>
        <dbReference type="EMBL" id="ADJ14626.1"/>
    </source>
</evidence>
<reference evidence="2 4" key="1">
    <citation type="journal article" date="2010" name="J. Bacteriol.">
        <title>Complete genome sequence of Halalkalicoccus jeotgali B3(T), an extremely halophilic archaeon.</title>
        <authorList>
            <person name="Roh S.W."/>
            <person name="Nam Y.D."/>
            <person name="Nam S.H."/>
            <person name="Choi S.H."/>
            <person name="Park H.S."/>
            <person name="Bae J.W."/>
        </authorList>
    </citation>
    <scope>NUCLEOTIDE SEQUENCE [LARGE SCALE GENOMIC DNA]</scope>
    <source>
        <strain evidence="2">B3</strain>
        <strain evidence="4">DSM 18796 / CECT 7217 / JCM 14584 / KCTC 4019 / B3</strain>
    </source>
</reference>
<feature type="transmembrane region" description="Helical" evidence="1">
    <location>
        <begin position="55"/>
        <end position="75"/>
    </location>
</feature>
<keyword evidence="1" id="KW-1133">Transmembrane helix</keyword>
<feature type="transmembrane region" description="Helical" evidence="1">
    <location>
        <begin position="87"/>
        <end position="106"/>
    </location>
</feature>
<dbReference type="Pfam" id="PF07187">
    <property type="entry name" value="DUF1405"/>
    <property type="match status" value="1"/>
</dbReference>
<dbReference type="Proteomes" id="UP000011645">
    <property type="component" value="Unassembled WGS sequence"/>
</dbReference>
<evidence type="ECO:0000313" key="3">
    <source>
        <dbReference type="EMBL" id="ELY39525.1"/>
    </source>
</evidence>
<proteinExistence type="predicted"/>
<keyword evidence="1" id="KW-0812">Transmembrane</keyword>
<dbReference type="InterPro" id="IPR009845">
    <property type="entry name" value="DUF1405"/>
</dbReference>
<dbReference type="EMBL" id="AOHV01000013">
    <property type="protein sequence ID" value="ELY39525.1"/>
    <property type="molecule type" value="Genomic_DNA"/>
</dbReference>
<evidence type="ECO:0000313" key="5">
    <source>
        <dbReference type="Proteomes" id="UP000011645"/>
    </source>
</evidence>
<dbReference type="EMBL" id="CP002062">
    <property type="protein sequence ID" value="ADJ14626.1"/>
    <property type="molecule type" value="Genomic_DNA"/>
</dbReference>
<feature type="transmembrane region" description="Helical" evidence="1">
    <location>
        <begin position="118"/>
        <end position="135"/>
    </location>
</feature>
<gene>
    <name evidence="2" type="ordered locus">HacjB3_06175</name>
    <name evidence="3" type="ORF">C497_04567</name>
</gene>
<keyword evidence="1" id="KW-0472">Membrane</keyword>
<dbReference type="HOGENOM" id="CLU_1122605_0_0_2"/>
<sequence>MTGPTLPAWLAPLPRRLEEFALRYAWLIVAINVVGTAFGFWYYRFQFAGTPAVMWPWVPDSPLATLFIALSLALWKLDRQSELVDMLAFFGNIKLGLWTPFVLVAFREAFLAGTAPPMYAFLLVSHLGMVAQAFLIQRYSDFSISAIAAALVWYSVDLTVDYFVPVLGGPHHTTLPYAEPAAVALAGNTTAFLVAAWGATLLTVWITFLALATRAKKATTRASRSAPR</sequence>
<accession>D8JAA4</accession>
<reference evidence="3 5" key="2">
    <citation type="journal article" date="2014" name="PLoS Genet.">
        <title>Phylogenetically driven sequencing of extremely halophilic archaea reveals strategies for static and dynamic osmo-response.</title>
        <authorList>
            <person name="Becker E.A."/>
            <person name="Seitzer P.M."/>
            <person name="Tritt A."/>
            <person name="Larsen D."/>
            <person name="Krusor M."/>
            <person name="Yao A.I."/>
            <person name="Wu D."/>
            <person name="Madern D."/>
            <person name="Eisen J.A."/>
            <person name="Darling A.E."/>
            <person name="Facciotti M.T."/>
        </authorList>
    </citation>
    <scope>NUCLEOTIDE SEQUENCE [LARGE SCALE GENOMIC DNA]</scope>
    <source>
        <strain evidence="3">B3</strain>
        <strain evidence="5">DSM 18796 / CECT 7217 / JCM 14584 / KCTC 4019 / B3</strain>
    </source>
</reference>
<evidence type="ECO:0000256" key="1">
    <source>
        <dbReference type="SAM" id="Phobius"/>
    </source>
</evidence>
<protein>
    <recommendedName>
        <fullName evidence="6">DUF1405 domain-containing protein</fullName>
    </recommendedName>
</protein>